<organism evidence="1 2">
    <name type="scientific">Stylophora pistillata</name>
    <name type="common">Smooth cauliflower coral</name>
    <dbReference type="NCBI Taxonomy" id="50429"/>
    <lineage>
        <taxon>Eukaryota</taxon>
        <taxon>Metazoa</taxon>
        <taxon>Cnidaria</taxon>
        <taxon>Anthozoa</taxon>
        <taxon>Hexacorallia</taxon>
        <taxon>Scleractinia</taxon>
        <taxon>Astrocoeniina</taxon>
        <taxon>Pocilloporidae</taxon>
        <taxon>Stylophora</taxon>
    </lineage>
</organism>
<dbReference type="EMBL" id="LSMT01001760">
    <property type="protein sequence ID" value="PFX11903.1"/>
    <property type="molecule type" value="Genomic_DNA"/>
</dbReference>
<reference evidence="2" key="1">
    <citation type="journal article" date="2017" name="bioRxiv">
        <title>Comparative analysis of the genomes of Stylophora pistillata and Acropora digitifera provides evidence for extensive differences between species of corals.</title>
        <authorList>
            <person name="Voolstra C.R."/>
            <person name="Li Y."/>
            <person name="Liew Y.J."/>
            <person name="Baumgarten S."/>
            <person name="Zoccola D."/>
            <person name="Flot J.-F."/>
            <person name="Tambutte S."/>
            <person name="Allemand D."/>
            <person name="Aranda M."/>
        </authorList>
    </citation>
    <scope>NUCLEOTIDE SEQUENCE [LARGE SCALE GENOMIC DNA]</scope>
</reference>
<gene>
    <name evidence="1" type="ORF">AWC38_SpisGene24222</name>
</gene>
<evidence type="ECO:0000313" key="2">
    <source>
        <dbReference type="Proteomes" id="UP000225706"/>
    </source>
</evidence>
<keyword evidence="2" id="KW-1185">Reference proteome</keyword>
<accession>A0A2B4R506</accession>
<name>A0A2B4R506_STYPI</name>
<comment type="caution">
    <text evidence="1">The sequence shown here is derived from an EMBL/GenBank/DDBJ whole genome shotgun (WGS) entry which is preliminary data.</text>
</comment>
<dbReference type="Proteomes" id="UP000225706">
    <property type="component" value="Unassembled WGS sequence"/>
</dbReference>
<proteinExistence type="predicted"/>
<sequence length="178" mass="20371">MSLRMISQCPSKNRQQLTEANVLACHQEVKEVECLPFDVDGDCAFKVPCIRKHILKATKDGRLWKQWVTSNRGKFITRLVNFALNCTRKPISHESLRDSCDIGFQVQFNAEFTSQNIKQKVVKEINPVGHSFDALAKIKEATDKNDSYLLWKVKDGRLDGSRIVFGMSRENLEIAEKI</sequence>
<protein>
    <submittedName>
        <fullName evidence="1">Uncharacterized protein</fullName>
    </submittedName>
</protein>
<dbReference type="AlphaFoldDB" id="A0A2B4R506"/>
<evidence type="ECO:0000313" key="1">
    <source>
        <dbReference type="EMBL" id="PFX11903.1"/>
    </source>
</evidence>